<name>A0A1D6JBM7_MAIZE</name>
<evidence type="ECO:0000259" key="5">
    <source>
        <dbReference type="Pfam" id="PF13086"/>
    </source>
</evidence>
<reference evidence="8" key="1">
    <citation type="submission" date="2015-12" db="EMBL/GenBank/DDBJ databases">
        <title>Update maize B73 reference genome by single molecule sequencing technologies.</title>
        <authorList>
            <consortium name="Maize Genome Sequencing Project"/>
            <person name="Ware D."/>
        </authorList>
    </citation>
    <scope>NUCLEOTIDE SEQUENCE</scope>
    <source>
        <tissue evidence="8">Seedling</tissue>
    </source>
</reference>
<dbReference type="IntAct" id="A0A1D6JBM7">
    <property type="interactions" value="2"/>
</dbReference>
<dbReference type="InParanoid" id="A0A1D6JBM7"/>
<dbReference type="PANTHER" id="PTHR10887:SF515">
    <property type="entry name" value="P-LOOP CONTAINING NUCLEOSIDE TRIPHOSPHATE HYDROLASES SUPERFAMILY PROTEIN"/>
    <property type="match status" value="1"/>
</dbReference>
<feature type="domain" description="DNA2/NAM7 helicase-like C-terminal" evidence="6">
    <location>
        <begin position="1399"/>
        <end position="1600"/>
    </location>
</feature>
<dbReference type="GO" id="GO:0005694">
    <property type="term" value="C:chromosome"/>
    <property type="evidence" value="ECO:0007669"/>
    <property type="project" value="UniProtKB-ARBA"/>
</dbReference>
<sequence>MSDGGDDVLYRRMQAVASYWNRKKSSFGLGHLERKVFSWSVPDIFNRDLLRHQVKRIPDIFESFASYLNSFAYPFIEEVHADLFSSLDGYVHASFIEVIQVARLDEERPIFGLDVAEPVKDGKTKTISTILWAMLIKGRKTLACAPTNTAVLEVAARIVNLVGKPSDSSVCFLNDIVLFGSKKRMKIDNGNPLSAIFLESRAKRLLPCFMPSTGWIHCLCSLIDLLENSSTKYQLYIEAKGIIQQKRPTNTKQGRSRPITLPVSSPSEDRIIDKVKQYIIPFLHWFCKTEMTPTNVSSSAPATKDIYEGTSWQVCNKDFSCGQNDKYSEYKDNDCGNEECYKSGEAEEAVIVPSFKDYLRDEYKKLSGNLYDCIKILYNDHPRNPETGRSFQCMMEVLELIKILYALINSDVDDGDICSEELLASKVEDEWDPETWPEKLATVKTNSCNKLKFSLARSMFVQELRYLCTNLVLPNCYCARSVEQYLLARAKCILCTVSSSFRLYNVPMRYSSSGLCGLPTKPENISLELLIVDEAAQVKECETLIPLQLPGIKQAILIGDEYQLPALVKSKISDSAKFGRSVFERLSSLGYSKHLLNVQYRMHPEISKFPVSKFYGGKISDGPNVTHKNYGKRFLAGKWFGPYSFINVDCGHETTEKNARSLKNTIEVVVVARMVQRLYNETVSTRTKLSVGVVSPYNAQVRAIQEELKKTYRSYDGFSVKVKSVDGFQGAEEDIIIISTVRSNGAGSVGFLSNLQRANVALTRAKHCLWIVGNGTTLLSSNSIWQKIINDVQNRGCFFDVRDDRDLSNKVMKATIELDAAENLVKMESLHISRPKFQVKQIPSTFPNLKSYLECYTSPLLEELRAEMSSSLESLSTVPSVRISRIEEKRDKHEIYLASDCQVAKPHNRPECYTPSVGDVILLSDVKPGHISDTTRNGRPYRVAFVTDADGGDEYDDSPPAKYGIVASGKIDAADDERQDGKSTSLFAACLLNIVTYIRIWRCLDYEALRTNRGLIEKMVNYQPISSTSENSTEDAGPTDSVEIWTKLSAMELNTSQNDAVLNCISKMHSKSSTFTLIWGPPGTGKTKTISVLLWLMREMKHGTLVCAPTNLAIKQVASRFLKLVQEHSGDTRCLGDVLLIGNKERMCVDGDLKQIYLYDRVRRLFGCFAPLTGWKHHLSSLSDFLENGYSQYLQHLQDSQEGDTPSFFSYARKRFAVIYMELRRCFNDLLLHVPKSSILEVNYNSILLLLEMLEEFNHMIQCRYFGDEIRKVFLYSNDEPDQTNSSVVTLGKMRIKCLEELSTLLSCLKLPLTSSKPTIRDFCIKSASIVFCTVSSSTKITANKKVEFLVVDEAAQLKECETLIPLRLWTLKHAVLIGDECQLPATVKSKVCTDALFGRSLFERLSSLGHEKHLLNMQYRMHPSISIFPNTSFYEGRISDATNVMEKEHRRMYLPGSMFGPYSFINIEDGREERDELGHSKRNFVEAAVIEEILYRLRRGTCSVFTTCFKTKRKVTVGVICPYNAQVVAIQGKIEKMRFDPLQVKTNSVDGFQGGEEDIIILSTVRSNSVGKVGFLSNAQRANVCLTRARHCLWILGNATTLASSGSIWSDLVRDAKDRRCFFNASSDYVISHVIAKQRRDLDRVNVEKSIHISSSKNCRVWVETRSPNDLNEQGTSSTSVSHYAGIPSSDIVVVSEFQRPSNKNEDVEDITVIPNKENDKDINAMPVIPDKGNVVDGNHILAIPCAMLSNLARWCIRSFRS</sequence>
<evidence type="ECO:0000313" key="8">
    <source>
        <dbReference type="EMBL" id="AQK45287.1"/>
    </source>
</evidence>
<evidence type="ECO:0000259" key="7">
    <source>
        <dbReference type="Pfam" id="PF20073"/>
    </source>
</evidence>
<evidence type="ECO:0000259" key="6">
    <source>
        <dbReference type="Pfam" id="PF13087"/>
    </source>
</evidence>
<dbReference type="InterPro" id="IPR047187">
    <property type="entry name" value="SF1_C_Upf1"/>
</dbReference>
<gene>
    <name evidence="8" type="ORF">ZEAMMB73_Zm00001d026010</name>
</gene>
<dbReference type="GO" id="GO:0004386">
    <property type="term" value="F:helicase activity"/>
    <property type="evidence" value="ECO:0007669"/>
    <property type="project" value="UniProtKB-KW"/>
</dbReference>
<dbReference type="GO" id="GO:0005524">
    <property type="term" value="F:ATP binding"/>
    <property type="evidence" value="ECO:0007669"/>
    <property type="project" value="UniProtKB-KW"/>
</dbReference>
<dbReference type="FunFam" id="3.40.50.300:FF:006045">
    <property type="entry name" value="p-loop containing nucleoside triphosphate hydrolase superfamily protein"/>
    <property type="match status" value="1"/>
</dbReference>
<organism evidence="8">
    <name type="scientific">Zea mays</name>
    <name type="common">Maize</name>
    <dbReference type="NCBI Taxonomy" id="4577"/>
    <lineage>
        <taxon>Eukaryota</taxon>
        <taxon>Viridiplantae</taxon>
        <taxon>Streptophyta</taxon>
        <taxon>Embryophyta</taxon>
        <taxon>Tracheophyta</taxon>
        <taxon>Spermatophyta</taxon>
        <taxon>Magnoliopsida</taxon>
        <taxon>Liliopsida</taxon>
        <taxon>Poales</taxon>
        <taxon>Poaceae</taxon>
        <taxon>PACMAD clade</taxon>
        <taxon>Panicoideae</taxon>
        <taxon>Andropogonodae</taxon>
        <taxon>Andropogoneae</taxon>
        <taxon>Tripsacinae</taxon>
        <taxon>Zea</taxon>
    </lineage>
</organism>
<dbReference type="InterPro" id="IPR027417">
    <property type="entry name" value="P-loop_NTPase"/>
</dbReference>
<dbReference type="GO" id="GO:0016787">
    <property type="term" value="F:hydrolase activity"/>
    <property type="evidence" value="ECO:0007669"/>
    <property type="project" value="UniProtKB-KW"/>
</dbReference>
<dbReference type="Pfam" id="PF13086">
    <property type="entry name" value="AAA_11"/>
    <property type="match status" value="2"/>
</dbReference>
<feature type="domain" description="DUF6469" evidence="7">
    <location>
        <begin position="911"/>
        <end position="1005"/>
    </location>
</feature>
<dbReference type="InterPro" id="IPR041677">
    <property type="entry name" value="DNA2/NAM7_AAA_11"/>
</dbReference>
<dbReference type="CDD" id="cd18808">
    <property type="entry name" value="SF1_C_Upf1"/>
    <property type="match status" value="2"/>
</dbReference>
<accession>A0A1D6JBM7</accession>
<dbReference type="SMR" id="A0A1D6JBM7"/>
<dbReference type="SUPFAM" id="SSF52540">
    <property type="entry name" value="P-loop containing nucleoside triphosphate hydrolases"/>
    <property type="match status" value="2"/>
</dbReference>
<dbReference type="Gene3D" id="3.40.50.300">
    <property type="entry name" value="P-loop containing nucleotide triphosphate hydrolases"/>
    <property type="match status" value="5"/>
</dbReference>
<keyword evidence="2 8" id="KW-0378">Hydrolase</keyword>
<dbReference type="Pfam" id="PF13087">
    <property type="entry name" value="AAA_12"/>
    <property type="match status" value="2"/>
</dbReference>
<dbReference type="ExpressionAtlas" id="A0A1D6JBM7">
    <property type="expression patterns" value="baseline and differential"/>
</dbReference>
<keyword evidence="1" id="KW-0547">Nucleotide-binding</keyword>
<protein>
    <submittedName>
        <fullName evidence="8">p-loop containing nucleoside triphosphate hydrolase superfamily protein</fullName>
    </submittedName>
</protein>
<dbReference type="InterPro" id="IPR041679">
    <property type="entry name" value="DNA2/NAM7-like_C"/>
</dbReference>
<evidence type="ECO:0000256" key="3">
    <source>
        <dbReference type="ARBA" id="ARBA00022806"/>
    </source>
</evidence>
<evidence type="ECO:0000256" key="4">
    <source>
        <dbReference type="ARBA" id="ARBA00022840"/>
    </source>
</evidence>
<feature type="domain" description="DNA2/NAM7 helicase-like C-terminal" evidence="6">
    <location>
        <begin position="579"/>
        <end position="774"/>
    </location>
</feature>
<dbReference type="EMBL" id="CM000786">
    <property type="protein sequence ID" value="AQK45287.1"/>
    <property type="molecule type" value="Genomic_DNA"/>
</dbReference>
<keyword evidence="4" id="KW-0067">ATP-binding</keyword>
<feature type="domain" description="DNA2/NAM7 helicase helicase" evidence="5">
    <location>
        <begin position="1052"/>
        <end position="1391"/>
    </location>
</feature>
<dbReference type="FunFam" id="3.40.50.300:FF:000326">
    <property type="entry name" value="P-loop containing nucleoside triphosphate hydrolase"/>
    <property type="match status" value="2"/>
</dbReference>
<dbReference type="InterPro" id="IPR045055">
    <property type="entry name" value="DNA2/NAM7-like"/>
</dbReference>
<dbReference type="PANTHER" id="PTHR10887">
    <property type="entry name" value="DNA2/NAM7 HELICASE FAMILY"/>
    <property type="match status" value="1"/>
</dbReference>
<feature type="domain" description="DNA2/NAM7 helicase helicase" evidence="5">
    <location>
        <begin position="481"/>
        <end position="571"/>
    </location>
</feature>
<dbReference type="STRING" id="4577.A0A1D6JBM7"/>
<proteinExistence type="predicted"/>
<evidence type="ECO:0000256" key="2">
    <source>
        <dbReference type="ARBA" id="ARBA00022801"/>
    </source>
</evidence>
<keyword evidence="3" id="KW-0347">Helicase</keyword>
<dbReference type="InterPro" id="IPR045529">
    <property type="entry name" value="DUF6469"/>
</dbReference>
<dbReference type="Pfam" id="PF20073">
    <property type="entry name" value="DUF6469"/>
    <property type="match status" value="1"/>
</dbReference>
<evidence type="ECO:0000256" key="1">
    <source>
        <dbReference type="ARBA" id="ARBA00022741"/>
    </source>
</evidence>